<protein>
    <recommendedName>
        <fullName evidence="9">Transcription cofactor vestigial-like protein 1</fullName>
    </recommendedName>
</protein>
<evidence type="ECO:0000256" key="4">
    <source>
        <dbReference type="ARBA" id="ARBA00023242"/>
    </source>
</evidence>
<feature type="region of interest" description="Disordered" evidence="6">
    <location>
        <begin position="41"/>
        <end position="110"/>
    </location>
</feature>
<evidence type="ECO:0000256" key="3">
    <source>
        <dbReference type="ARBA" id="ARBA00023163"/>
    </source>
</evidence>
<proteinExistence type="inferred from homology"/>
<dbReference type="Pfam" id="PF07545">
    <property type="entry name" value="Vg_Tdu"/>
    <property type="match status" value="1"/>
</dbReference>
<evidence type="ECO:0000256" key="1">
    <source>
        <dbReference type="ARBA" id="ARBA00004123"/>
    </source>
</evidence>
<evidence type="ECO:0008006" key="9">
    <source>
        <dbReference type="Google" id="ProtNLM"/>
    </source>
</evidence>
<dbReference type="EMBL" id="JAWDJR010000014">
    <property type="protein sequence ID" value="KAK9963081.1"/>
    <property type="molecule type" value="Genomic_DNA"/>
</dbReference>
<comment type="similarity">
    <text evidence="5">Belongs to the vestigial family.</text>
</comment>
<evidence type="ECO:0000256" key="2">
    <source>
        <dbReference type="ARBA" id="ARBA00023015"/>
    </source>
</evidence>
<keyword evidence="8" id="KW-1185">Reference proteome</keyword>
<keyword evidence="2" id="KW-0805">Transcription regulation</keyword>
<comment type="caution">
    <text evidence="7">The sequence shown here is derived from an EMBL/GenBank/DDBJ whole genome shotgun (WGS) entry which is preliminary data.</text>
</comment>
<dbReference type="PANTHER" id="PTHR15950:SF23">
    <property type="entry name" value="SI:CH73-52F15.5-RELATED"/>
    <property type="match status" value="1"/>
</dbReference>
<dbReference type="GO" id="GO:0005634">
    <property type="term" value="C:nucleus"/>
    <property type="evidence" value="ECO:0007669"/>
    <property type="project" value="UniProtKB-SubCell"/>
</dbReference>
<evidence type="ECO:0000313" key="7">
    <source>
        <dbReference type="EMBL" id="KAK9963081.1"/>
    </source>
</evidence>
<keyword evidence="3" id="KW-0804">Transcription</keyword>
<organism evidence="7 8">
    <name type="scientific">Culter alburnus</name>
    <name type="common">Topmouth culter</name>
    <dbReference type="NCBI Taxonomy" id="194366"/>
    <lineage>
        <taxon>Eukaryota</taxon>
        <taxon>Metazoa</taxon>
        <taxon>Chordata</taxon>
        <taxon>Craniata</taxon>
        <taxon>Vertebrata</taxon>
        <taxon>Euteleostomi</taxon>
        <taxon>Actinopterygii</taxon>
        <taxon>Neopterygii</taxon>
        <taxon>Teleostei</taxon>
        <taxon>Ostariophysi</taxon>
        <taxon>Cypriniformes</taxon>
        <taxon>Xenocyprididae</taxon>
        <taxon>Xenocypridinae</taxon>
        <taxon>Culter</taxon>
    </lineage>
</organism>
<reference evidence="7 8" key="1">
    <citation type="submission" date="2024-05" db="EMBL/GenBank/DDBJ databases">
        <title>A high-quality chromosomal-level genome assembly of Topmouth culter (Culter alburnus).</title>
        <authorList>
            <person name="Zhao H."/>
        </authorList>
    </citation>
    <scope>NUCLEOTIDE SEQUENCE [LARGE SCALE GENOMIC DNA]</scope>
    <source>
        <strain evidence="7">CATC2023</strain>
        <tissue evidence="7">Muscle</tissue>
    </source>
</reference>
<comment type="subcellular location">
    <subcellularLocation>
        <location evidence="1">Nucleus</location>
    </subcellularLocation>
</comment>
<accession>A0AAW1ZP40</accession>
<dbReference type="Proteomes" id="UP001479290">
    <property type="component" value="Unassembled WGS sequence"/>
</dbReference>
<evidence type="ECO:0000313" key="8">
    <source>
        <dbReference type="Proteomes" id="UP001479290"/>
    </source>
</evidence>
<sequence>MEEDLGSPVAKIKEESGSVLLTYFQGDINSMVDEHFSRALSKATKPKGERSKIKRNHRSAQTNGFDSSQWEEQSQTKYQPMFPPEHLRLGTSSESQSNHHVSPANNAVLWSGDSRQGTSLALPPMMYPSAVSSDGLMVAEQHSNSLLNLLHNDHPDMSTVMLPSSKQELMSGWTKYPGFCNQMTSDINLNSGVQVIEKKDLYWY</sequence>
<dbReference type="GO" id="GO:0006355">
    <property type="term" value="P:regulation of DNA-templated transcription"/>
    <property type="evidence" value="ECO:0007669"/>
    <property type="project" value="InterPro"/>
</dbReference>
<dbReference type="PANTHER" id="PTHR15950">
    <property type="entry name" value="TRANSCRIPTION COFACTOR VESTIGIAL-LIKE PROTEIN"/>
    <property type="match status" value="1"/>
</dbReference>
<keyword evidence="4" id="KW-0539">Nucleus</keyword>
<evidence type="ECO:0000256" key="5">
    <source>
        <dbReference type="ARBA" id="ARBA00025784"/>
    </source>
</evidence>
<feature type="compositionally biased region" description="Polar residues" evidence="6">
    <location>
        <begin position="90"/>
        <end position="105"/>
    </location>
</feature>
<feature type="compositionally biased region" description="Polar residues" evidence="6">
    <location>
        <begin position="59"/>
        <end position="78"/>
    </location>
</feature>
<dbReference type="InterPro" id="IPR011520">
    <property type="entry name" value="Vg_fam"/>
</dbReference>
<evidence type="ECO:0000256" key="6">
    <source>
        <dbReference type="SAM" id="MobiDB-lite"/>
    </source>
</evidence>
<name>A0AAW1ZP40_CULAL</name>
<gene>
    <name evidence="7" type="ORF">ABG768_006303</name>
</gene>
<dbReference type="AlphaFoldDB" id="A0AAW1ZP40"/>